<evidence type="ECO:0000313" key="2">
    <source>
        <dbReference type="Proteomes" id="UP000183200"/>
    </source>
</evidence>
<reference evidence="2" key="1">
    <citation type="submission" date="2016-10" db="EMBL/GenBank/DDBJ databases">
        <authorList>
            <person name="Varghese N."/>
            <person name="Submissions S."/>
        </authorList>
    </citation>
    <scope>NUCLEOTIDE SEQUENCE [LARGE SCALE GENOMIC DNA]</scope>
    <source>
        <strain evidence="2">DSM 19110</strain>
    </source>
</reference>
<protein>
    <submittedName>
        <fullName evidence="1">Uncharacterized protein</fullName>
    </submittedName>
</protein>
<dbReference type="InterPro" id="IPR043746">
    <property type="entry name" value="DUF5691"/>
</dbReference>
<dbReference type="EMBL" id="FNGY01000002">
    <property type="protein sequence ID" value="SDL86541.1"/>
    <property type="molecule type" value="Genomic_DNA"/>
</dbReference>
<accession>A0A1G9NJG5</accession>
<sequence length="495" mass="56613">MKVWEYIVNSAMLGSDKPAPGKPDLPEELVAVFDQINNIPDLDRESKLLQQAAIASNYRKSGFQPLQKDDIKVSIADPENLPYVGIPATLALNKVLHEGSFPLLELWMQRCSATDQLVRPDLLPDVLDKAEYHSSLRKLAVDCTGNRGKWLSQFNPDWDYFGPDRSEEEIWLNGKSEERISLLKTIRLTDPGRAREMIIQTWSQENVAQKLEFLKCLRQNKQISDLSWLESLSSEKGQKVKDEIQYLLREIPGSSIIQQYEAFLSEALTLKKEKALLGMLSKTTLQYQFPELVNESIYKSGIEKLAGANSKFTDEQYITSQVIQYVPPAFWEKHLEASREQVVAYFVKYAGKFVASLGIAVSRFNEKDWVPYFLDQNTLYADFLEMMDAGDQEKYLGKFKESLPNDVIHYALNRKQEWSSGSAAIVLKIMAADPGRYRLNTYKENIGLIPVEMLTQLGRLGPENQNVLSDWENIREELLSLLLLKQQILQAFINK</sequence>
<dbReference type="Proteomes" id="UP000183200">
    <property type="component" value="Unassembled WGS sequence"/>
</dbReference>
<organism evidence="1 2">
    <name type="scientific">Pedobacter steynii</name>
    <dbReference type="NCBI Taxonomy" id="430522"/>
    <lineage>
        <taxon>Bacteria</taxon>
        <taxon>Pseudomonadati</taxon>
        <taxon>Bacteroidota</taxon>
        <taxon>Sphingobacteriia</taxon>
        <taxon>Sphingobacteriales</taxon>
        <taxon>Sphingobacteriaceae</taxon>
        <taxon>Pedobacter</taxon>
    </lineage>
</organism>
<dbReference type="RefSeq" id="WP_074605232.1">
    <property type="nucleotide sequence ID" value="NZ_FNGY01000002.1"/>
</dbReference>
<dbReference type="OrthoDB" id="262508at2"/>
<dbReference type="Pfam" id="PF18944">
    <property type="entry name" value="DUF5691"/>
    <property type="match status" value="1"/>
</dbReference>
<dbReference type="AlphaFoldDB" id="A0A1G9NJG5"/>
<name>A0A1G9NJG5_9SPHI</name>
<gene>
    <name evidence="1" type="ORF">SAMN05421820_102346</name>
</gene>
<keyword evidence="2" id="KW-1185">Reference proteome</keyword>
<proteinExistence type="predicted"/>
<evidence type="ECO:0000313" key="1">
    <source>
        <dbReference type="EMBL" id="SDL86541.1"/>
    </source>
</evidence>